<dbReference type="Gene3D" id="3.30.70.100">
    <property type="match status" value="4"/>
</dbReference>
<proteinExistence type="predicted"/>
<organism evidence="3 4">
    <name type="scientific">Exidia glandulosa HHB12029</name>
    <dbReference type="NCBI Taxonomy" id="1314781"/>
    <lineage>
        <taxon>Eukaryota</taxon>
        <taxon>Fungi</taxon>
        <taxon>Dikarya</taxon>
        <taxon>Basidiomycota</taxon>
        <taxon>Agaricomycotina</taxon>
        <taxon>Agaricomycetes</taxon>
        <taxon>Auriculariales</taxon>
        <taxon>Exidiaceae</taxon>
        <taxon>Exidia</taxon>
    </lineage>
</organism>
<keyword evidence="4" id="KW-1185">Reference proteome</keyword>
<accession>A0A165EJZ9</accession>
<evidence type="ECO:0000256" key="1">
    <source>
        <dbReference type="SAM" id="MobiDB-lite"/>
    </source>
</evidence>
<gene>
    <name evidence="3" type="ORF">EXIGLDRAFT_840226</name>
</gene>
<dbReference type="SUPFAM" id="SSF54909">
    <property type="entry name" value="Dimeric alpha+beta barrel"/>
    <property type="match status" value="4"/>
</dbReference>
<reference evidence="3 4" key="1">
    <citation type="journal article" date="2016" name="Mol. Biol. Evol.">
        <title>Comparative Genomics of Early-Diverging Mushroom-Forming Fungi Provides Insights into the Origins of Lignocellulose Decay Capabilities.</title>
        <authorList>
            <person name="Nagy L.G."/>
            <person name="Riley R."/>
            <person name="Tritt A."/>
            <person name="Adam C."/>
            <person name="Daum C."/>
            <person name="Floudas D."/>
            <person name="Sun H."/>
            <person name="Yadav J.S."/>
            <person name="Pangilinan J."/>
            <person name="Larsson K.H."/>
            <person name="Matsuura K."/>
            <person name="Barry K."/>
            <person name="Labutti K."/>
            <person name="Kuo R."/>
            <person name="Ohm R.A."/>
            <person name="Bhattacharya S.S."/>
            <person name="Shirouzu T."/>
            <person name="Yoshinaga Y."/>
            <person name="Martin F.M."/>
            <person name="Grigoriev I.V."/>
            <person name="Hibbett D.S."/>
        </authorList>
    </citation>
    <scope>NUCLEOTIDE SEQUENCE [LARGE SCALE GENOMIC DNA]</scope>
    <source>
        <strain evidence="3 4">HHB12029</strain>
    </source>
</reference>
<sequence length="524" mass="54151">MALSSLFVLSMALAAVAAPLSWPLEPRDTLNDGNGAGDTATKGLLVQFMVLDDGTATAANNISTALTAAVPAIDDEAATLSWFGARVNNGNASDCFVVFDTFADDAGRAAHLGGAVAASLISQSPTFVNGLSIDPYDILAVKATDNGGSDVTLGLRILFTAQEDKISDVQQFCRDSLVLVQAEPGTVNWQCIQLPGTATFGILDSFPDQASRDAHLAGEVAKNLFAIVPTLLTGPPDVQQIDVIAATVKSAAPVSPASSTATITNSAKLGLLVPFTAQPDTAADVQSFVQGATPLAAAEPRTLQWFGASLQNITDNELIVFDTFATEEDREAHLGGQVAAGLLSQIGALSSLNVIPYDIFAIKSTNDDAAVASPTSGVTVGLRIFFNASSESTIPQVHQFCGDSLALINAEPGTKNWICGQIPNTQTFLILDSFDNEDSRNVHLQGKFAQSLFGIAGTLIDTPDVQMIQIFAGTSKPEDDGVSDPQSEAGATATTSVTSVSTTASSQGVPSTTSAAPVTDVPSL</sequence>
<protein>
    <recommendedName>
        <fullName evidence="5">ABM domain-containing protein</fullName>
    </recommendedName>
</protein>
<dbReference type="InParanoid" id="A0A165EJZ9"/>
<feature type="chain" id="PRO_5007857250" description="ABM domain-containing protein" evidence="2">
    <location>
        <begin position="18"/>
        <end position="524"/>
    </location>
</feature>
<dbReference type="STRING" id="1314781.A0A165EJZ9"/>
<dbReference type="Proteomes" id="UP000077266">
    <property type="component" value="Unassembled WGS sequence"/>
</dbReference>
<dbReference type="InterPro" id="IPR011008">
    <property type="entry name" value="Dimeric_a/b-barrel"/>
</dbReference>
<feature type="signal peptide" evidence="2">
    <location>
        <begin position="1"/>
        <end position="17"/>
    </location>
</feature>
<dbReference type="EMBL" id="KV426135">
    <property type="protein sequence ID" value="KZV87115.1"/>
    <property type="molecule type" value="Genomic_DNA"/>
</dbReference>
<evidence type="ECO:0000313" key="4">
    <source>
        <dbReference type="Proteomes" id="UP000077266"/>
    </source>
</evidence>
<evidence type="ECO:0000313" key="3">
    <source>
        <dbReference type="EMBL" id="KZV87115.1"/>
    </source>
</evidence>
<dbReference type="OrthoDB" id="3227035at2759"/>
<evidence type="ECO:0008006" key="5">
    <source>
        <dbReference type="Google" id="ProtNLM"/>
    </source>
</evidence>
<feature type="region of interest" description="Disordered" evidence="1">
    <location>
        <begin position="475"/>
        <end position="524"/>
    </location>
</feature>
<feature type="compositionally biased region" description="Polar residues" evidence="1">
    <location>
        <begin position="507"/>
        <end position="516"/>
    </location>
</feature>
<keyword evidence="2" id="KW-0732">Signal</keyword>
<evidence type="ECO:0000256" key="2">
    <source>
        <dbReference type="SAM" id="SignalP"/>
    </source>
</evidence>
<feature type="compositionally biased region" description="Low complexity" evidence="1">
    <location>
        <begin position="491"/>
        <end position="506"/>
    </location>
</feature>
<dbReference type="AlphaFoldDB" id="A0A165EJZ9"/>
<name>A0A165EJZ9_EXIGL</name>